<name>A0A513ZZW5_9CAUD</name>
<reference evidence="1 2" key="1">
    <citation type="submission" date="2019-04" db="EMBL/GenBank/DDBJ databases">
        <title>Novel bacteriophages capable of disrupting biofilms from clinical strains of Aeromonas hydrophila with intrinsic antibiotic resistance.</title>
        <authorList>
            <person name="Kabwe M."/>
            <person name="Brown T.L."/>
            <person name="Speirs L."/>
            <person name="Ku H."/>
            <person name="Leach M."/>
            <person name="Chan H.T."/>
            <person name="Petrovski S."/>
            <person name="Lock P."/>
            <person name="Tucci J."/>
        </authorList>
    </citation>
    <scope>NUCLEOTIDE SEQUENCE [LARGE SCALE GENOMIC DNA]</scope>
</reference>
<evidence type="ECO:0000313" key="2">
    <source>
        <dbReference type="Proteomes" id="UP000319466"/>
    </source>
</evidence>
<organism evidence="1 2">
    <name type="scientific">Aeromonas phage LAh_6</name>
    <dbReference type="NCBI Taxonomy" id="2591030"/>
    <lineage>
        <taxon>Viruses</taxon>
        <taxon>Duplodnaviria</taxon>
        <taxon>Heunggongvirae</taxon>
        <taxon>Uroviricota</taxon>
        <taxon>Caudoviricetes</taxon>
        <taxon>Grimontviridae</taxon>
        <taxon>Lahexavirus</taxon>
        <taxon>Lahexavirus LAh6</taxon>
    </lineage>
</organism>
<keyword evidence="2" id="KW-1185">Reference proteome</keyword>
<dbReference type="EMBL" id="MK838112">
    <property type="protein sequence ID" value="QDH46568.1"/>
    <property type="molecule type" value="Genomic_DNA"/>
</dbReference>
<protein>
    <submittedName>
        <fullName evidence="1">Uncharacterized protein</fullName>
    </submittedName>
</protein>
<proteinExistence type="predicted"/>
<gene>
    <name evidence="1" type="ORF">LAh6_17</name>
</gene>
<dbReference type="Proteomes" id="UP000319466">
    <property type="component" value="Segment"/>
</dbReference>
<evidence type="ECO:0000313" key="1">
    <source>
        <dbReference type="EMBL" id="QDH46568.1"/>
    </source>
</evidence>
<accession>A0A513ZZW5</accession>
<sequence length="105" mass="11981">MEYVRQEEEMPQNTFQNWLLGVSSALAVSLTAASFKLYTDVEVLKDRQKRQEQFVIQQETMVELVQKLDKQVALNNQALATVEKALDKLSDRIEDNGGSGYVSRK</sequence>